<accession>Q11BD2</accession>
<dbReference type="EMBL" id="CP000390">
    <property type="protein sequence ID" value="ABG65293.1"/>
    <property type="molecule type" value="Genomic_DNA"/>
</dbReference>
<protein>
    <submittedName>
        <fullName evidence="1">Uncharacterized protein</fullName>
    </submittedName>
</protein>
<proteinExistence type="predicted"/>
<dbReference type="AlphaFoldDB" id="Q11BD2"/>
<dbReference type="HOGENOM" id="CLU_2463449_0_0_5"/>
<organism evidence="1">
    <name type="scientific">Chelativorans sp. (strain BNC1)</name>
    <dbReference type="NCBI Taxonomy" id="266779"/>
    <lineage>
        <taxon>Bacteria</taxon>
        <taxon>Pseudomonadati</taxon>
        <taxon>Pseudomonadota</taxon>
        <taxon>Alphaproteobacteria</taxon>
        <taxon>Hyphomicrobiales</taxon>
        <taxon>Phyllobacteriaceae</taxon>
        <taxon>Chelativorans</taxon>
    </lineage>
</organism>
<name>Q11BD2_CHESB</name>
<reference evidence="1" key="1">
    <citation type="submission" date="2006-06" db="EMBL/GenBank/DDBJ databases">
        <title>Complete sequence of chromosome of Chelativorans sp. BNC1.</title>
        <authorList>
            <consortium name="US DOE Joint Genome Institute"/>
            <person name="Copeland A."/>
            <person name="Lucas S."/>
            <person name="Lapidus A."/>
            <person name="Barry K."/>
            <person name="Detter J.C."/>
            <person name="Glavina del Rio T."/>
            <person name="Hammon N."/>
            <person name="Israni S."/>
            <person name="Dalin E."/>
            <person name="Tice H."/>
            <person name="Pitluck S."/>
            <person name="Chertkov O."/>
            <person name="Brettin T."/>
            <person name="Bruce D."/>
            <person name="Han C."/>
            <person name="Tapia R."/>
            <person name="Gilna P."/>
            <person name="Schmutz J."/>
            <person name="Larimer F."/>
            <person name="Land M."/>
            <person name="Hauser L."/>
            <person name="Kyrpides N."/>
            <person name="Mikhailova N."/>
            <person name="Richardson P."/>
        </authorList>
    </citation>
    <scope>NUCLEOTIDE SEQUENCE</scope>
    <source>
        <strain evidence="1">BNC1</strain>
    </source>
</reference>
<dbReference type="KEGG" id="mes:Meso_3926"/>
<dbReference type="STRING" id="266779.Meso_3926"/>
<gene>
    <name evidence="1" type="ordered locus">Meso_3926</name>
</gene>
<evidence type="ECO:0000313" key="1">
    <source>
        <dbReference type="EMBL" id="ABG65293.1"/>
    </source>
</evidence>
<sequence>MLQCTKTHGCVAQKALARGLRPSYFLGRQWLETKMRKRTFISGISSFFGMVDSAMRVSNAVRNRAQPRSADLVRLGIDPDRFREITLL</sequence>